<accession>A0A8G2FY38</accession>
<dbReference type="RefSeq" id="WP_011177069.1">
    <property type="nucleotide sequence ID" value="NC_005877.1"/>
</dbReference>
<evidence type="ECO:0000313" key="6">
    <source>
        <dbReference type="Proteomes" id="UP000000438"/>
    </source>
</evidence>
<feature type="domain" description="Glycosyltransferase 2-like" evidence="3">
    <location>
        <begin position="5"/>
        <end position="129"/>
    </location>
</feature>
<dbReference type="GeneID" id="2844119"/>
<dbReference type="STRING" id="263820.PTO0268"/>
<dbReference type="AlphaFoldDB" id="Q6L2E9"/>
<dbReference type="OrthoDB" id="46222at2157"/>
<evidence type="ECO:0000256" key="2">
    <source>
        <dbReference type="ARBA" id="ARBA00022679"/>
    </source>
</evidence>
<evidence type="ECO:0000313" key="7">
    <source>
        <dbReference type="Proteomes" id="UP000192315"/>
    </source>
</evidence>
<evidence type="ECO:0000259" key="3">
    <source>
        <dbReference type="Pfam" id="PF00535"/>
    </source>
</evidence>
<evidence type="ECO:0000313" key="4">
    <source>
        <dbReference type="EMBL" id="AAT42853.1"/>
    </source>
</evidence>
<protein>
    <submittedName>
        <fullName evidence="4 5">Glycosyltransferase</fullName>
        <ecNumber evidence="4">2.4.1.-</ecNumber>
    </submittedName>
</protein>
<dbReference type="Proteomes" id="UP000192315">
    <property type="component" value="Unassembled WGS sequence"/>
</dbReference>
<reference evidence="5 7" key="3">
    <citation type="submission" date="2017-04" db="EMBL/GenBank/DDBJ databases">
        <authorList>
            <person name="Varghese N."/>
            <person name="Submissions S."/>
        </authorList>
    </citation>
    <scope>NUCLEOTIDE SEQUENCE [LARGE SCALE GENOMIC DNA]</scope>
    <source>
        <strain evidence="5 7">DSM 9789</strain>
    </source>
</reference>
<reference evidence="4 6" key="1">
    <citation type="journal article" date="2004" name="Proc. Natl. Acad. Sci. U.S.A.">
        <title>Genome sequence of Picrophilus torridus and its implications for life around pH 0.</title>
        <authorList>
            <person name="Futterer O."/>
            <person name="Angelov A."/>
            <person name="Liesegang H."/>
            <person name="Gottschalk G."/>
            <person name="Schleper C."/>
            <person name="Schepers B."/>
            <person name="Dock C."/>
            <person name="Antranikian G."/>
            <person name="Liebl W."/>
        </authorList>
    </citation>
    <scope>NUCLEOTIDE SEQUENCE [LARGE SCALE GENOMIC DNA]</scope>
    <source>
        <strain evidence="6">ATCC 700027 / DSM 9790 / JCM 10055 / NBRC 100828</strain>
        <strain evidence="4">DSM 9790</strain>
    </source>
</reference>
<gene>
    <name evidence="4" type="ordered locus">PTO0268</name>
    <name evidence="5" type="ORF">SAMN02745355_1572</name>
</gene>
<proteinExistence type="predicted"/>
<evidence type="ECO:0000256" key="1">
    <source>
        <dbReference type="ARBA" id="ARBA00022676"/>
    </source>
</evidence>
<keyword evidence="1 4" id="KW-0328">Glycosyltransferase</keyword>
<keyword evidence="2 4" id="KW-0808">Transferase</keyword>
<dbReference type="GO" id="GO:0016757">
    <property type="term" value="F:glycosyltransferase activity"/>
    <property type="evidence" value="ECO:0007669"/>
    <property type="project" value="UniProtKB-KW"/>
</dbReference>
<dbReference type="PANTHER" id="PTHR43630:SF1">
    <property type="entry name" value="POLY-BETA-1,6-N-ACETYL-D-GLUCOSAMINE SYNTHASE"/>
    <property type="match status" value="1"/>
</dbReference>
<dbReference type="Pfam" id="PF00535">
    <property type="entry name" value="Glycos_transf_2"/>
    <property type="match status" value="1"/>
</dbReference>
<dbReference type="eggNOG" id="arCOG01381">
    <property type="taxonomic scope" value="Archaea"/>
</dbReference>
<name>Q6L2E9_PICTO</name>
<keyword evidence="7" id="KW-1185">Reference proteome</keyword>
<evidence type="ECO:0000313" key="5">
    <source>
        <dbReference type="EMBL" id="SMD31614.1"/>
    </source>
</evidence>
<sequence length="250" mass="29310">MEGISIVTTVKNEERHIKDFIESIAVQEGPFELIIVDSMSSDNTLKIINELMERYDFIRLIRMKSTRGAGRNIGARNSIYNYIAFIDGDAIADKNWLKSIRRHLSYDLIAGETVTRGRYRLDRVKIYYKGFEVTRPSANLIYKKDLFFRINGFDENFITAEDIDLNIRAIDAGARYTLCQDCIVYNLSRDDIKGFIKQAFWNGYGRLQLKRKHKNMKFGYKGEIKNIFRPYYFIRNFFGAIGYIYAIMKN</sequence>
<dbReference type="SUPFAM" id="SSF53448">
    <property type="entry name" value="Nucleotide-diphospho-sugar transferases"/>
    <property type="match status" value="1"/>
</dbReference>
<dbReference type="CAZy" id="GT2">
    <property type="family name" value="Glycosyltransferase Family 2"/>
</dbReference>
<dbReference type="HOGENOM" id="CLU_025996_19_1_2"/>
<dbReference type="PANTHER" id="PTHR43630">
    <property type="entry name" value="POLY-BETA-1,6-N-ACETYL-D-GLUCOSAMINE SYNTHASE"/>
    <property type="match status" value="1"/>
</dbReference>
<dbReference type="EMBL" id="AE017261">
    <property type="protein sequence ID" value="AAT42853.1"/>
    <property type="molecule type" value="Genomic_DNA"/>
</dbReference>
<accession>Q6L2E9</accession>
<dbReference type="KEGG" id="pto:PTO0268"/>
<dbReference type="InterPro" id="IPR001173">
    <property type="entry name" value="Glyco_trans_2-like"/>
</dbReference>
<dbReference type="PaxDb" id="263820-PTO0268"/>
<dbReference type="Proteomes" id="UP000000438">
    <property type="component" value="Chromosome"/>
</dbReference>
<organism evidence="4 6">
    <name type="scientific">Picrophilus torridus (strain ATCC 700027 / DSM 9790 / JCM 10055 / NBRC 100828 / KAW 2/3)</name>
    <dbReference type="NCBI Taxonomy" id="1122961"/>
    <lineage>
        <taxon>Archaea</taxon>
        <taxon>Methanobacteriati</taxon>
        <taxon>Thermoplasmatota</taxon>
        <taxon>Thermoplasmata</taxon>
        <taxon>Thermoplasmatales</taxon>
        <taxon>Picrophilaceae</taxon>
        <taxon>Picrophilus</taxon>
    </lineage>
</organism>
<dbReference type="EC" id="2.4.1.-" evidence="4"/>
<dbReference type="Gene3D" id="3.90.550.10">
    <property type="entry name" value="Spore Coat Polysaccharide Biosynthesis Protein SpsA, Chain A"/>
    <property type="match status" value="1"/>
</dbReference>
<dbReference type="EMBL" id="FWYE01000005">
    <property type="protein sequence ID" value="SMD31614.1"/>
    <property type="molecule type" value="Genomic_DNA"/>
</dbReference>
<dbReference type="InParanoid" id="Q6L2E9"/>
<dbReference type="InterPro" id="IPR029044">
    <property type="entry name" value="Nucleotide-diphossugar_trans"/>
</dbReference>
<reference evidence="4" key="2">
    <citation type="submission" date="2004-02" db="EMBL/GenBank/DDBJ databases">
        <authorList>
            <person name="Fuetterer O."/>
            <person name="Angelov A."/>
            <person name="Liesegang H."/>
            <person name="Gottschalk G."/>
            <person name="Schleper C."/>
            <person name="Schepers B."/>
            <person name="Dock C."/>
            <person name="Antranikian G."/>
            <person name="Liebl W."/>
        </authorList>
    </citation>
    <scope>NUCLEOTIDE SEQUENCE</scope>
    <source>
        <strain evidence="4">DSM 9790</strain>
    </source>
</reference>